<organism evidence="1 2">
    <name type="scientific">Micropruina glycogenica</name>
    <dbReference type="NCBI Taxonomy" id="75385"/>
    <lineage>
        <taxon>Bacteria</taxon>
        <taxon>Bacillati</taxon>
        <taxon>Actinomycetota</taxon>
        <taxon>Actinomycetes</taxon>
        <taxon>Propionibacteriales</taxon>
        <taxon>Nocardioidaceae</taxon>
        <taxon>Micropruina</taxon>
    </lineage>
</organism>
<evidence type="ECO:0008006" key="3">
    <source>
        <dbReference type="Google" id="ProtNLM"/>
    </source>
</evidence>
<dbReference type="KEGG" id="mgg:MPLG2_0072"/>
<gene>
    <name evidence="1" type="ORF">MPLG2_0072</name>
</gene>
<protein>
    <recommendedName>
        <fullName evidence="3">HPr kinase/phosphorylase C-terminal domain-containing protein</fullName>
    </recommendedName>
</protein>
<dbReference type="InterPro" id="IPR027417">
    <property type="entry name" value="P-loop_NTPase"/>
</dbReference>
<dbReference type="RefSeq" id="WP_158680733.1">
    <property type="nucleotide sequence ID" value="NZ_BAAAGO010000016.1"/>
</dbReference>
<evidence type="ECO:0000313" key="1">
    <source>
        <dbReference type="EMBL" id="SPD85108.1"/>
    </source>
</evidence>
<proteinExistence type="predicted"/>
<accession>A0A2N9JC83</accession>
<sequence>MNVTQLYGLRIATDFDLHDSGTPTAGQPDVVVHSAESFDLWQPQPVGQVLLDFETHEPWYTLVRLEDGRFHYRVHSIGDFVISPDVTHVEMRLHRDVQDGMDAIMTTGTLLSLLLFLRGTSVWHGSAVDVAGEAIGFVGHSGQGKTTMATLFCAEGASVVTDDVLVIDEAGTRPTVRRGSRELRLRSGTAELVERLSDVATRTSADERQILAPTHAAQESTPLRAMLIPLPTRDGSALRFERLRGKNAALALVRYPRLMGWRDQGVLRRLFADASAVASTTPVFAALVPWGPPFPSDISGALAETLAS</sequence>
<dbReference type="AlphaFoldDB" id="A0A2N9JC83"/>
<dbReference type="SUPFAM" id="SSF53795">
    <property type="entry name" value="PEP carboxykinase-like"/>
    <property type="match status" value="1"/>
</dbReference>
<name>A0A2N9JC83_9ACTN</name>
<evidence type="ECO:0000313" key="2">
    <source>
        <dbReference type="Proteomes" id="UP000238164"/>
    </source>
</evidence>
<dbReference type="Gene3D" id="3.40.50.300">
    <property type="entry name" value="P-loop containing nucleotide triphosphate hydrolases"/>
    <property type="match status" value="1"/>
</dbReference>
<keyword evidence="2" id="KW-1185">Reference proteome</keyword>
<dbReference type="EMBL" id="LT985188">
    <property type="protein sequence ID" value="SPD85108.1"/>
    <property type="molecule type" value="Genomic_DNA"/>
</dbReference>
<reference evidence="1 2" key="1">
    <citation type="submission" date="2018-02" db="EMBL/GenBank/DDBJ databases">
        <authorList>
            <person name="Cohen D.B."/>
            <person name="Kent A.D."/>
        </authorList>
    </citation>
    <scope>NUCLEOTIDE SEQUENCE [LARGE SCALE GENOMIC DNA]</scope>
    <source>
        <strain evidence="1">1</strain>
    </source>
</reference>
<dbReference type="OrthoDB" id="9791280at2"/>
<dbReference type="Proteomes" id="UP000238164">
    <property type="component" value="Chromosome 1"/>
</dbReference>